<evidence type="ECO:0000256" key="6">
    <source>
        <dbReference type="ARBA" id="ARBA00020337"/>
    </source>
</evidence>
<evidence type="ECO:0000313" key="11">
    <source>
        <dbReference type="Proteomes" id="UP000188602"/>
    </source>
</evidence>
<keyword evidence="11" id="KW-1185">Reference proteome</keyword>
<dbReference type="InterPro" id="IPR006148">
    <property type="entry name" value="Glc/Gal-6P_isomerase"/>
</dbReference>
<dbReference type="UniPathway" id="UPA00115">
    <property type="reaction ID" value="UER00409"/>
</dbReference>
<keyword evidence="7 8" id="KW-0378">Hydrolase</keyword>
<dbReference type="AlphaFoldDB" id="A0A1V3JPG3"/>
<dbReference type="GO" id="GO:0017057">
    <property type="term" value="F:6-phosphogluconolactonase activity"/>
    <property type="evidence" value="ECO:0007669"/>
    <property type="project" value="UniProtKB-UniRule"/>
</dbReference>
<organism evidence="10 11">
    <name type="scientific">Rodentibacter myodis</name>
    <dbReference type="NCBI Taxonomy" id="1907939"/>
    <lineage>
        <taxon>Bacteria</taxon>
        <taxon>Pseudomonadati</taxon>
        <taxon>Pseudomonadota</taxon>
        <taxon>Gammaproteobacteria</taxon>
        <taxon>Pasteurellales</taxon>
        <taxon>Pasteurellaceae</taxon>
        <taxon>Rodentibacter</taxon>
    </lineage>
</organism>
<protein>
    <recommendedName>
        <fullName evidence="6 8">6-phosphogluconolactonase</fullName>
        <shortName evidence="8">6PGL</shortName>
        <ecNumber evidence="5 8">3.1.1.31</ecNumber>
    </recommendedName>
</protein>
<name>A0A1V3JPG3_9PAST</name>
<comment type="pathway">
    <text evidence="3 8">Carbohydrate degradation; pentose phosphate pathway; D-ribulose 5-phosphate from D-glucose 6-phosphate (oxidative stage): step 2/3.</text>
</comment>
<dbReference type="Proteomes" id="UP000188602">
    <property type="component" value="Unassembled WGS sequence"/>
</dbReference>
<evidence type="ECO:0000256" key="7">
    <source>
        <dbReference type="ARBA" id="ARBA00022801"/>
    </source>
</evidence>
<evidence type="ECO:0000256" key="4">
    <source>
        <dbReference type="ARBA" id="ARBA00010662"/>
    </source>
</evidence>
<evidence type="ECO:0000259" key="9">
    <source>
        <dbReference type="Pfam" id="PF01182"/>
    </source>
</evidence>
<evidence type="ECO:0000256" key="8">
    <source>
        <dbReference type="RuleBase" id="RU365095"/>
    </source>
</evidence>
<comment type="caution">
    <text evidence="10">The sequence shown here is derived from an EMBL/GenBank/DDBJ whole genome shotgun (WGS) entry which is preliminary data.</text>
</comment>
<comment type="function">
    <text evidence="2 8">Hydrolysis of 6-phosphogluconolactone to 6-phosphogluconate.</text>
</comment>
<dbReference type="InterPro" id="IPR039104">
    <property type="entry name" value="6PGL"/>
</dbReference>
<evidence type="ECO:0000313" key="10">
    <source>
        <dbReference type="EMBL" id="OOF58574.1"/>
    </source>
</evidence>
<dbReference type="RefSeq" id="WP_077423835.1">
    <property type="nucleotide sequence ID" value="NZ_MLHQ01000015.1"/>
</dbReference>
<dbReference type="InterPro" id="IPR005900">
    <property type="entry name" value="6-phosphogluconolactonase_DevB"/>
</dbReference>
<dbReference type="EMBL" id="MLHQ01000015">
    <property type="protein sequence ID" value="OOF58574.1"/>
    <property type="molecule type" value="Genomic_DNA"/>
</dbReference>
<sequence>MNYLIFPTAQNSVEKIAQEFQLYSQLNHPVHISLSGGSTPKLLFKTLVSEPYVSQVQWKNLHFWWGDDRMVNPDDPESNYGEVQKLLFDHIVIPTENIHRIRGENEPHLELERFEQELSAVIPSGVFDWIILGMGTDGHTASLFPHQTNFDDENLAVIAKHPETGQIRISKTAKLIEQAKRITYLVTGEGKAEILKEIQTTPAENLPYPAAKIQAKNGVTEWYLDKAAAKFL</sequence>
<dbReference type="GO" id="GO:0006098">
    <property type="term" value="P:pentose-phosphate shunt"/>
    <property type="evidence" value="ECO:0007669"/>
    <property type="project" value="UniProtKB-UniPathway"/>
</dbReference>
<dbReference type="InterPro" id="IPR037171">
    <property type="entry name" value="NagB/RpiA_transferase-like"/>
</dbReference>
<evidence type="ECO:0000256" key="1">
    <source>
        <dbReference type="ARBA" id="ARBA00000832"/>
    </source>
</evidence>
<dbReference type="PANTHER" id="PTHR11054">
    <property type="entry name" value="6-PHOSPHOGLUCONOLACTONASE"/>
    <property type="match status" value="1"/>
</dbReference>
<dbReference type="Pfam" id="PF01182">
    <property type="entry name" value="Glucosamine_iso"/>
    <property type="match status" value="1"/>
</dbReference>
<dbReference type="GO" id="GO:0005975">
    <property type="term" value="P:carbohydrate metabolic process"/>
    <property type="evidence" value="ECO:0007669"/>
    <property type="project" value="UniProtKB-UniRule"/>
</dbReference>
<evidence type="ECO:0000256" key="5">
    <source>
        <dbReference type="ARBA" id="ARBA00013198"/>
    </source>
</evidence>
<dbReference type="NCBIfam" id="TIGR01198">
    <property type="entry name" value="pgl"/>
    <property type="match status" value="1"/>
</dbReference>
<dbReference type="FunFam" id="3.40.50.1360:FF:000015">
    <property type="entry name" value="Hexose-6-phosphate dehydrogenase/glucose 1-dehydrogenase"/>
    <property type="match status" value="1"/>
</dbReference>
<feature type="domain" description="Glucosamine/galactosamine-6-phosphate isomerase" evidence="9">
    <location>
        <begin position="9"/>
        <end position="222"/>
    </location>
</feature>
<dbReference type="SUPFAM" id="SSF100950">
    <property type="entry name" value="NagB/RpiA/CoA transferase-like"/>
    <property type="match status" value="1"/>
</dbReference>
<evidence type="ECO:0000256" key="2">
    <source>
        <dbReference type="ARBA" id="ARBA00002681"/>
    </source>
</evidence>
<dbReference type="Gene3D" id="3.40.50.1360">
    <property type="match status" value="1"/>
</dbReference>
<dbReference type="STRING" id="1907939.BKL49_06600"/>
<comment type="catalytic activity">
    <reaction evidence="1 8">
        <text>6-phospho-D-glucono-1,5-lactone + H2O = 6-phospho-D-gluconate + H(+)</text>
        <dbReference type="Rhea" id="RHEA:12556"/>
        <dbReference type="ChEBI" id="CHEBI:15377"/>
        <dbReference type="ChEBI" id="CHEBI:15378"/>
        <dbReference type="ChEBI" id="CHEBI:57955"/>
        <dbReference type="ChEBI" id="CHEBI:58759"/>
        <dbReference type="EC" id="3.1.1.31"/>
    </reaction>
</comment>
<comment type="similarity">
    <text evidence="4 8">Belongs to the glucosamine/galactosamine-6-phosphate isomerase family. 6-phosphogluconolactonase subfamily.</text>
</comment>
<proteinExistence type="inferred from homology"/>
<reference evidence="10 11" key="1">
    <citation type="submission" date="2016-10" db="EMBL/GenBank/DDBJ databases">
        <title>Rodentibacter gen. nov. and new species.</title>
        <authorList>
            <person name="Christensen H."/>
        </authorList>
    </citation>
    <scope>NUCLEOTIDE SEQUENCE [LARGE SCALE GENOMIC DNA]</scope>
    <source>
        <strain evidence="10 11">Ac151</strain>
    </source>
</reference>
<dbReference type="PANTHER" id="PTHR11054:SF0">
    <property type="entry name" value="6-PHOSPHOGLUCONOLACTONASE"/>
    <property type="match status" value="1"/>
</dbReference>
<accession>A0A1V3JPG3</accession>
<gene>
    <name evidence="8" type="primary">pgl</name>
    <name evidence="10" type="ORF">BKL49_06600</name>
</gene>
<dbReference type="EC" id="3.1.1.31" evidence="5 8"/>
<dbReference type="OrthoDB" id="9810967at2"/>
<dbReference type="CDD" id="cd01400">
    <property type="entry name" value="6PGL"/>
    <property type="match status" value="1"/>
</dbReference>
<evidence type="ECO:0000256" key="3">
    <source>
        <dbReference type="ARBA" id="ARBA00004961"/>
    </source>
</evidence>